<keyword evidence="2" id="KW-1185">Reference proteome</keyword>
<protein>
    <submittedName>
        <fullName evidence="1">Uncharacterized protein</fullName>
    </submittedName>
</protein>
<dbReference type="SUPFAM" id="SSF53335">
    <property type="entry name" value="S-adenosyl-L-methionine-dependent methyltransferases"/>
    <property type="match status" value="1"/>
</dbReference>
<name>A0AAW1QAG2_9CHLO</name>
<dbReference type="Proteomes" id="UP001489004">
    <property type="component" value="Unassembled WGS sequence"/>
</dbReference>
<sequence>MFQRFHAWLVQGGRLVFNTPQEPYTPTTPLLFDVVQEAGVNVVRTGLLIGSPAKMEQMLGAAGFSNVQVLVDADPPNRRKVDPAQYGADQWNGFLNLPCAPGLCDLSLDVQARLQARFVTRASTLINTLMEDDPEGLYADQLTTLWVAAQKQ</sequence>
<proteinExistence type="predicted"/>
<comment type="caution">
    <text evidence="1">The sequence shown here is derived from an EMBL/GenBank/DDBJ whole genome shotgun (WGS) entry which is preliminary data.</text>
</comment>
<evidence type="ECO:0000313" key="1">
    <source>
        <dbReference type="EMBL" id="KAK9817955.1"/>
    </source>
</evidence>
<evidence type="ECO:0000313" key="2">
    <source>
        <dbReference type="Proteomes" id="UP001489004"/>
    </source>
</evidence>
<dbReference type="AlphaFoldDB" id="A0AAW1QAG2"/>
<organism evidence="1 2">
    <name type="scientific">[Myrmecia] bisecta</name>
    <dbReference type="NCBI Taxonomy" id="41462"/>
    <lineage>
        <taxon>Eukaryota</taxon>
        <taxon>Viridiplantae</taxon>
        <taxon>Chlorophyta</taxon>
        <taxon>core chlorophytes</taxon>
        <taxon>Trebouxiophyceae</taxon>
        <taxon>Trebouxiales</taxon>
        <taxon>Trebouxiaceae</taxon>
        <taxon>Myrmecia</taxon>
    </lineage>
</organism>
<reference evidence="1 2" key="1">
    <citation type="journal article" date="2024" name="Nat. Commun.">
        <title>Phylogenomics reveals the evolutionary origins of lichenization in chlorophyte algae.</title>
        <authorList>
            <person name="Puginier C."/>
            <person name="Libourel C."/>
            <person name="Otte J."/>
            <person name="Skaloud P."/>
            <person name="Haon M."/>
            <person name="Grisel S."/>
            <person name="Petersen M."/>
            <person name="Berrin J.G."/>
            <person name="Delaux P.M."/>
            <person name="Dal Grande F."/>
            <person name="Keller J."/>
        </authorList>
    </citation>
    <scope>NUCLEOTIDE SEQUENCE [LARGE SCALE GENOMIC DNA]</scope>
    <source>
        <strain evidence="1 2">SAG 2043</strain>
    </source>
</reference>
<accession>A0AAW1QAG2</accession>
<dbReference type="EMBL" id="JALJOR010000004">
    <property type="protein sequence ID" value="KAK9817955.1"/>
    <property type="molecule type" value="Genomic_DNA"/>
</dbReference>
<dbReference type="InterPro" id="IPR029063">
    <property type="entry name" value="SAM-dependent_MTases_sf"/>
</dbReference>
<dbReference type="Gene3D" id="3.40.50.150">
    <property type="entry name" value="Vaccinia Virus protein VP39"/>
    <property type="match status" value="1"/>
</dbReference>
<gene>
    <name evidence="1" type="ORF">WJX72_004837</name>
</gene>